<evidence type="ECO:0000256" key="2">
    <source>
        <dbReference type="ARBA" id="ARBA00006479"/>
    </source>
</evidence>
<dbReference type="GO" id="GO:0042732">
    <property type="term" value="P:D-xylose metabolic process"/>
    <property type="evidence" value="ECO:0007669"/>
    <property type="project" value="UniProtKB-KW"/>
</dbReference>
<dbReference type="EMBL" id="VOGC01000009">
    <property type="protein sequence ID" value="MQN02213.1"/>
    <property type="molecule type" value="Genomic_DNA"/>
</dbReference>
<dbReference type="PANTHER" id="PTHR18964">
    <property type="entry name" value="ROK (REPRESSOR, ORF, KINASE) FAMILY"/>
    <property type="match status" value="1"/>
</dbReference>
<dbReference type="InterPro" id="IPR036388">
    <property type="entry name" value="WH-like_DNA-bd_sf"/>
</dbReference>
<keyword evidence="3" id="KW-0859">Xylose metabolism</keyword>
<gene>
    <name evidence="4" type="ORF">FRC54_10080</name>
</gene>
<comment type="similarity">
    <text evidence="2">Belongs to the ROK (NagC/XylR) family.</text>
</comment>
<evidence type="ECO:0000256" key="3">
    <source>
        <dbReference type="ARBA" id="ARBA00022629"/>
    </source>
</evidence>
<evidence type="ECO:0000256" key="1">
    <source>
        <dbReference type="ARBA" id="ARBA00002486"/>
    </source>
</evidence>
<protein>
    <submittedName>
        <fullName evidence="4">ROK family transcriptional regulator</fullName>
    </submittedName>
</protein>
<proteinExistence type="inferred from homology"/>
<dbReference type="Pfam" id="PF00480">
    <property type="entry name" value="ROK"/>
    <property type="match status" value="1"/>
</dbReference>
<dbReference type="SUPFAM" id="SSF46785">
    <property type="entry name" value="Winged helix' DNA-binding domain"/>
    <property type="match status" value="1"/>
</dbReference>
<dbReference type="Gene3D" id="3.30.420.40">
    <property type="match status" value="2"/>
</dbReference>
<reference evidence="4" key="1">
    <citation type="journal article" date="2020" name="Appl. Environ. Microbiol.">
        <title>Medium-Chain Fatty Acid Synthesis by 'Candidatus Weimeria bifida' gen. nov., sp. nov., and 'Candidatus Pseudoramibacter fermentans' sp. nov.</title>
        <authorList>
            <person name="Scarborough M.J."/>
            <person name="Myers K.S."/>
            <person name="Donohue T.J."/>
            <person name="Noguera D.R."/>
        </authorList>
    </citation>
    <scope>NUCLEOTIDE SEQUENCE</scope>
    <source>
        <strain evidence="4">LCO1.1</strain>
    </source>
</reference>
<dbReference type="InterPro" id="IPR043129">
    <property type="entry name" value="ATPase_NBD"/>
</dbReference>
<dbReference type="AlphaFoldDB" id="A0A6N7J2A6"/>
<organism evidence="4 5">
    <name type="scientific">Candidatus Weimeria bifida</name>
    <dbReference type="NCBI Taxonomy" id="2599074"/>
    <lineage>
        <taxon>Bacteria</taxon>
        <taxon>Bacillati</taxon>
        <taxon>Bacillota</taxon>
        <taxon>Clostridia</taxon>
        <taxon>Lachnospirales</taxon>
        <taxon>Lachnospiraceae</taxon>
        <taxon>Candidatus Weimeria</taxon>
    </lineage>
</organism>
<keyword evidence="3" id="KW-0119">Carbohydrate metabolism</keyword>
<sequence length="386" mass="43260">MQDVKNQKLKSTVTERRRHTRNSIYRFIYNSAEPVSRQEISGSLNISLPTVHQNITELLNADLIRAGEIKQSTGGRPPIGYEVNPGVRYSLGINISSNHFRFWAGNLKQQEIAYKSIRIPNAALDEIDSDALMKDMDAFFKESKIPYDRLLGISIAIPGIFDPKSETIVLSPTLKLKNFNLSDFIKKSNLPVCVMNDSTCAGFEERRIRETTGQSKDFVYLLVENGVGGSAFIDGKQLRGKTGHSCEFGHMRIVPDGRMCNCGQRGCLEAYCSALRITRDLGISLDQFFDELNKEHGKGPRTALFYDILYHLAIGIINLRMAFDCDIVIGGIMADYMGPYLDYLKEEVGRLDPFGDKVDYLTIASSSKAAIKGAAWYHVSKFLNQI</sequence>
<dbReference type="InterPro" id="IPR036390">
    <property type="entry name" value="WH_DNA-bd_sf"/>
</dbReference>
<evidence type="ECO:0000313" key="5">
    <source>
        <dbReference type="Proteomes" id="UP000460257"/>
    </source>
</evidence>
<dbReference type="SUPFAM" id="SSF53067">
    <property type="entry name" value="Actin-like ATPase domain"/>
    <property type="match status" value="1"/>
</dbReference>
<keyword evidence="5" id="KW-1185">Reference proteome</keyword>
<dbReference type="Gene3D" id="1.10.10.10">
    <property type="entry name" value="Winged helix-like DNA-binding domain superfamily/Winged helix DNA-binding domain"/>
    <property type="match status" value="1"/>
</dbReference>
<dbReference type="PANTHER" id="PTHR18964:SF149">
    <property type="entry name" value="BIFUNCTIONAL UDP-N-ACETYLGLUCOSAMINE 2-EPIMERASE_N-ACETYLMANNOSAMINE KINASE"/>
    <property type="match status" value="1"/>
</dbReference>
<name>A0A6N7J2A6_9FIRM</name>
<evidence type="ECO:0000313" key="4">
    <source>
        <dbReference type="EMBL" id="MQN02213.1"/>
    </source>
</evidence>
<comment type="function">
    <text evidence="1">Transcriptional repressor of xylose-utilizing enzymes.</text>
</comment>
<comment type="caution">
    <text evidence="4">The sequence shown here is derived from an EMBL/GenBank/DDBJ whole genome shotgun (WGS) entry which is preliminary data.</text>
</comment>
<dbReference type="InterPro" id="IPR000600">
    <property type="entry name" value="ROK"/>
</dbReference>
<dbReference type="Proteomes" id="UP000460257">
    <property type="component" value="Unassembled WGS sequence"/>
</dbReference>
<accession>A0A6N7J2A6</accession>